<proteinExistence type="predicted"/>
<feature type="compositionally biased region" description="Polar residues" evidence="1">
    <location>
        <begin position="1"/>
        <end position="11"/>
    </location>
</feature>
<comment type="caution">
    <text evidence="2">The sequence shown here is derived from an EMBL/GenBank/DDBJ whole genome shotgun (WGS) entry which is preliminary data.</text>
</comment>
<dbReference type="AlphaFoldDB" id="A0A5J4X876"/>
<name>A0A5J4X876_9EUKA</name>
<evidence type="ECO:0000313" key="2">
    <source>
        <dbReference type="EMBL" id="KAA6402966.1"/>
    </source>
</evidence>
<organism evidence="2 3">
    <name type="scientific">Streblomastix strix</name>
    <dbReference type="NCBI Taxonomy" id="222440"/>
    <lineage>
        <taxon>Eukaryota</taxon>
        <taxon>Metamonada</taxon>
        <taxon>Preaxostyla</taxon>
        <taxon>Oxymonadida</taxon>
        <taxon>Streblomastigidae</taxon>
        <taxon>Streblomastix</taxon>
    </lineage>
</organism>
<accession>A0A5J4X876</accession>
<sequence length="281" mass="29784">MYDQSWYNSGNIVPDQVTPASDATPLVDSGTGVAGTSNEYSRGDHKHPLQISTVLPSKDTSVGTIGSASSYVRSDHQHPIQTVDTIPVSDSADGSYGTVESYARNDHSHPINVQTNAPIVPIVNGVGNNGTSAYYSRHDHVHPQQLTYDGNITATKFIKTGQEGSSSGLQINQYGNESNFYGKMNSGNIQINPTADGYDDGLRISRADPTSTGNSSIQLGCSRTSTVGAINGQWSIFTPPSSSTNNPQSFVIAVSSQADDNNRGLQISADGNILTFNGRVL</sequence>
<protein>
    <submittedName>
        <fullName evidence="2">Uncharacterized protein</fullName>
    </submittedName>
</protein>
<gene>
    <name evidence="2" type="ORF">EZS28_001508</name>
</gene>
<dbReference type="Proteomes" id="UP000324800">
    <property type="component" value="Unassembled WGS sequence"/>
</dbReference>
<dbReference type="EMBL" id="SNRW01000158">
    <property type="protein sequence ID" value="KAA6402966.1"/>
    <property type="molecule type" value="Genomic_DNA"/>
</dbReference>
<evidence type="ECO:0000256" key="1">
    <source>
        <dbReference type="SAM" id="MobiDB-lite"/>
    </source>
</evidence>
<reference evidence="2 3" key="1">
    <citation type="submission" date="2019-03" db="EMBL/GenBank/DDBJ databases">
        <title>Single cell metagenomics reveals metabolic interactions within the superorganism composed of flagellate Streblomastix strix and complex community of Bacteroidetes bacteria on its surface.</title>
        <authorList>
            <person name="Treitli S.C."/>
            <person name="Kolisko M."/>
            <person name="Husnik F."/>
            <person name="Keeling P."/>
            <person name="Hampl V."/>
        </authorList>
    </citation>
    <scope>NUCLEOTIDE SEQUENCE [LARGE SCALE GENOMIC DNA]</scope>
    <source>
        <strain evidence="2">ST1C</strain>
    </source>
</reference>
<evidence type="ECO:0000313" key="3">
    <source>
        <dbReference type="Proteomes" id="UP000324800"/>
    </source>
</evidence>
<feature type="region of interest" description="Disordered" evidence="1">
    <location>
        <begin position="1"/>
        <end position="45"/>
    </location>
</feature>